<proteinExistence type="predicted"/>
<gene>
    <name evidence="2" type="ORF">C791_2299</name>
</gene>
<dbReference type="EMBL" id="ANMG01000023">
    <property type="protein sequence ID" value="EMD27287.1"/>
    <property type="molecule type" value="Genomic_DNA"/>
</dbReference>
<evidence type="ECO:0000256" key="1">
    <source>
        <dbReference type="SAM" id="MobiDB-lite"/>
    </source>
</evidence>
<accession>M2QN90</accession>
<dbReference type="PATRIC" id="fig|1238180.3.peg.2898"/>
<organism evidence="2 3">
    <name type="scientific">Amycolatopsis azurea DSM 43854</name>
    <dbReference type="NCBI Taxonomy" id="1238180"/>
    <lineage>
        <taxon>Bacteria</taxon>
        <taxon>Bacillati</taxon>
        <taxon>Actinomycetota</taxon>
        <taxon>Actinomycetes</taxon>
        <taxon>Pseudonocardiales</taxon>
        <taxon>Pseudonocardiaceae</taxon>
        <taxon>Amycolatopsis</taxon>
    </lineage>
</organism>
<dbReference type="Proteomes" id="UP000014137">
    <property type="component" value="Unassembled WGS sequence"/>
</dbReference>
<comment type="caution">
    <text evidence="2">The sequence shown here is derived from an EMBL/GenBank/DDBJ whole genome shotgun (WGS) entry which is preliminary data.</text>
</comment>
<protein>
    <submittedName>
        <fullName evidence="2">Uncharacterized protein</fullName>
    </submittedName>
</protein>
<dbReference type="AlphaFoldDB" id="M2QN90"/>
<name>M2QN90_9PSEU</name>
<reference evidence="2 3" key="1">
    <citation type="submission" date="2012-10" db="EMBL/GenBank/DDBJ databases">
        <title>Genome assembly of Amycolatopsis azurea DSM 43854.</title>
        <authorList>
            <person name="Khatri I."/>
            <person name="Kaur I."/>
            <person name="Subramanian S."/>
            <person name="Mayilraj S."/>
        </authorList>
    </citation>
    <scope>NUCLEOTIDE SEQUENCE [LARGE SCALE GENOMIC DNA]</scope>
    <source>
        <strain evidence="2 3">DSM 43854</strain>
    </source>
</reference>
<evidence type="ECO:0000313" key="2">
    <source>
        <dbReference type="EMBL" id="EMD27287.1"/>
    </source>
</evidence>
<evidence type="ECO:0000313" key="3">
    <source>
        <dbReference type="Proteomes" id="UP000014137"/>
    </source>
</evidence>
<feature type="region of interest" description="Disordered" evidence="1">
    <location>
        <begin position="45"/>
        <end position="75"/>
    </location>
</feature>
<feature type="compositionally biased region" description="Basic and acidic residues" evidence="1">
    <location>
        <begin position="45"/>
        <end position="54"/>
    </location>
</feature>
<sequence length="75" mass="8300">MPRPPWPALPSPVNAVRRLSEYATPLCSGVHCRARPRGQVRLHAYDRRSDHPGGTDHGGLARSGDFHGFGPHHSW</sequence>